<dbReference type="CDD" id="cd02796">
    <property type="entry name" value="tRNA_bind_bactPheRS"/>
    <property type="match status" value="1"/>
</dbReference>
<protein>
    <recommendedName>
        <fullName evidence="15">Phenylalanine--tRNA ligase beta subunit</fullName>
        <ecNumber evidence="15">6.1.1.20</ecNumber>
    </recommendedName>
    <alternativeName>
        <fullName evidence="15">Phenylalanyl-tRNA synthetase beta subunit</fullName>
        <shortName evidence="15">PheRS</shortName>
    </alternativeName>
</protein>
<dbReference type="InterPro" id="IPR005147">
    <property type="entry name" value="tRNA_synthase_B5-dom"/>
</dbReference>
<dbReference type="InterPro" id="IPR045864">
    <property type="entry name" value="aa-tRNA-synth_II/BPL/LPL"/>
</dbReference>
<reference evidence="20 21" key="1">
    <citation type="journal article" date="2015" name="Genome Announc.">
        <title>Expanding the biotechnology potential of lactobacilli through comparative genomics of 213 strains and associated genera.</title>
        <authorList>
            <person name="Sun Z."/>
            <person name="Harris H.M."/>
            <person name="McCann A."/>
            <person name="Guo C."/>
            <person name="Argimon S."/>
            <person name="Zhang W."/>
            <person name="Yang X."/>
            <person name="Jeffery I.B."/>
            <person name="Cooney J.C."/>
            <person name="Kagawa T.F."/>
            <person name="Liu W."/>
            <person name="Song Y."/>
            <person name="Salvetti E."/>
            <person name="Wrobel A."/>
            <person name="Rasinkangas P."/>
            <person name="Parkhill J."/>
            <person name="Rea M.C."/>
            <person name="O'Sullivan O."/>
            <person name="Ritari J."/>
            <person name="Douillard F.P."/>
            <person name="Paul Ross R."/>
            <person name="Yang R."/>
            <person name="Briner A.E."/>
            <person name="Felis G.E."/>
            <person name="de Vos W.M."/>
            <person name="Barrangou R."/>
            <person name="Klaenhammer T.R."/>
            <person name="Caufield P.W."/>
            <person name="Cui Y."/>
            <person name="Zhang H."/>
            <person name="O'Toole P.W."/>
        </authorList>
    </citation>
    <scope>NUCLEOTIDE SEQUENCE [LARGE SCALE GENOMIC DNA]</scope>
    <source>
        <strain evidence="20 21">DSM 21115</strain>
    </source>
</reference>
<dbReference type="GO" id="GO:0000287">
    <property type="term" value="F:magnesium ion binding"/>
    <property type="evidence" value="ECO:0007669"/>
    <property type="project" value="UniProtKB-UniRule"/>
</dbReference>
<dbReference type="CDD" id="cd00769">
    <property type="entry name" value="PheRS_beta_core"/>
    <property type="match status" value="1"/>
</dbReference>
<dbReference type="Gene3D" id="3.50.40.10">
    <property type="entry name" value="Phenylalanyl-trna Synthetase, Chain B, domain 3"/>
    <property type="match status" value="1"/>
</dbReference>
<keyword evidence="4 15" id="KW-0963">Cytoplasm</keyword>
<name>A0A0R2NQ37_9LACO</name>
<dbReference type="GO" id="GO:0000049">
    <property type="term" value="F:tRNA binding"/>
    <property type="evidence" value="ECO:0007669"/>
    <property type="project" value="UniProtKB-UniRule"/>
</dbReference>
<comment type="subcellular location">
    <subcellularLocation>
        <location evidence="1 15">Cytoplasm</location>
    </subcellularLocation>
</comment>
<keyword evidence="5 16" id="KW-0820">tRNA-binding</keyword>
<dbReference type="Pfam" id="PF03147">
    <property type="entry name" value="FDX-ACB"/>
    <property type="match status" value="1"/>
</dbReference>
<dbReference type="FunFam" id="2.40.50.140:FF:000045">
    <property type="entry name" value="Phenylalanine--tRNA ligase beta subunit"/>
    <property type="match status" value="1"/>
</dbReference>
<evidence type="ECO:0000256" key="9">
    <source>
        <dbReference type="ARBA" id="ARBA00022840"/>
    </source>
</evidence>
<evidence type="ECO:0000256" key="15">
    <source>
        <dbReference type="HAMAP-Rule" id="MF_00283"/>
    </source>
</evidence>
<evidence type="ECO:0000256" key="6">
    <source>
        <dbReference type="ARBA" id="ARBA00022598"/>
    </source>
</evidence>
<feature type="binding site" evidence="15">
    <location>
        <position position="474"/>
    </location>
    <ligand>
        <name>Mg(2+)</name>
        <dbReference type="ChEBI" id="CHEBI:18420"/>
        <note>shared with alpha subunit</note>
    </ligand>
</feature>
<dbReference type="Pfam" id="PF17759">
    <property type="entry name" value="tRNA_synthFbeta"/>
    <property type="match status" value="1"/>
</dbReference>
<comment type="subunit">
    <text evidence="3 15">Tetramer of two alpha and two beta subunits.</text>
</comment>
<evidence type="ECO:0000313" key="20">
    <source>
        <dbReference type="EMBL" id="KRO27764.1"/>
    </source>
</evidence>
<dbReference type="SUPFAM" id="SSF54991">
    <property type="entry name" value="Anticodon-binding domain of PheRS"/>
    <property type="match status" value="1"/>
</dbReference>
<dbReference type="HAMAP" id="MF_00283">
    <property type="entry name" value="Phe_tRNA_synth_beta1"/>
    <property type="match status" value="1"/>
</dbReference>
<evidence type="ECO:0000256" key="8">
    <source>
        <dbReference type="ARBA" id="ARBA00022741"/>
    </source>
</evidence>
<keyword evidence="7 15" id="KW-0479">Metal-binding</keyword>
<dbReference type="SMART" id="SM00873">
    <property type="entry name" value="B3_4"/>
    <property type="match status" value="1"/>
</dbReference>
<dbReference type="SUPFAM" id="SSF55681">
    <property type="entry name" value="Class II aaRS and biotin synthetases"/>
    <property type="match status" value="1"/>
</dbReference>
<evidence type="ECO:0000256" key="4">
    <source>
        <dbReference type="ARBA" id="ARBA00022490"/>
    </source>
</evidence>
<feature type="binding site" evidence="15">
    <location>
        <position position="470"/>
    </location>
    <ligand>
        <name>Mg(2+)</name>
        <dbReference type="ChEBI" id="CHEBI:18420"/>
        <note>shared with alpha subunit</note>
    </ligand>
</feature>
<keyword evidence="11 16" id="KW-0694">RNA-binding</keyword>
<dbReference type="SUPFAM" id="SSF46955">
    <property type="entry name" value="Putative DNA-binding domain"/>
    <property type="match status" value="1"/>
</dbReference>
<keyword evidence="9 15" id="KW-0067">ATP-binding</keyword>
<dbReference type="InterPro" id="IPR002547">
    <property type="entry name" value="tRNA-bd_dom"/>
</dbReference>
<keyword evidence="6 15" id="KW-0436">Ligase</keyword>
<feature type="domain" description="B5" evidence="19">
    <location>
        <begin position="410"/>
        <end position="486"/>
    </location>
</feature>
<dbReference type="NCBIfam" id="NF045760">
    <property type="entry name" value="YtpR"/>
    <property type="match status" value="1"/>
</dbReference>
<keyword evidence="21" id="KW-1185">Reference proteome</keyword>
<dbReference type="Gene3D" id="2.40.50.140">
    <property type="entry name" value="Nucleic acid-binding proteins"/>
    <property type="match status" value="1"/>
</dbReference>
<organism evidence="20 21">
    <name type="scientific">Lactiplantibacillus fabifermentans DSM 21115</name>
    <dbReference type="NCBI Taxonomy" id="1413187"/>
    <lineage>
        <taxon>Bacteria</taxon>
        <taxon>Bacillati</taxon>
        <taxon>Bacillota</taxon>
        <taxon>Bacilli</taxon>
        <taxon>Lactobacillales</taxon>
        <taxon>Lactobacillaceae</taxon>
        <taxon>Lactiplantibacillus</taxon>
    </lineage>
</organism>
<evidence type="ECO:0000256" key="13">
    <source>
        <dbReference type="ARBA" id="ARBA00023146"/>
    </source>
</evidence>
<dbReference type="GO" id="GO:0016740">
    <property type="term" value="F:transferase activity"/>
    <property type="evidence" value="ECO:0007669"/>
    <property type="project" value="UniProtKB-ARBA"/>
</dbReference>
<dbReference type="Pfam" id="PF03484">
    <property type="entry name" value="B5"/>
    <property type="match status" value="1"/>
</dbReference>
<comment type="caution">
    <text evidence="20">The sequence shown here is derived from an EMBL/GenBank/DDBJ whole genome shotgun (WGS) entry which is preliminary data.</text>
</comment>
<dbReference type="GO" id="GO:0004826">
    <property type="term" value="F:phenylalanine-tRNA ligase activity"/>
    <property type="evidence" value="ECO:0007669"/>
    <property type="project" value="UniProtKB-UniRule"/>
</dbReference>
<dbReference type="PROSITE" id="PS50886">
    <property type="entry name" value="TRBD"/>
    <property type="match status" value="1"/>
</dbReference>
<dbReference type="FunFam" id="3.30.56.10:FF:000002">
    <property type="entry name" value="Phenylalanine--tRNA ligase beta subunit"/>
    <property type="match status" value="1"/>
</dbReference>
<evidence type="ECO:0000256" key="5">
    <source>
        <dbReference type="ARBA" id="ARBA00022555"/>
    </source>
</evidence>
<dbReference type="PROSITE" id="PS51483">
    <property type="entry name" value="B5"/>
    <property type="match status" value="1"/>
</dbReference>
<dbReference type="SUPFAM" id="SSF50249">
    <property type="entry name" value="Nucleic acid-binding proteins"/>
    <property type="match status" value="1"/>
</dbReference>
<evidence type="ECO:0000256" key="2">
    <source>
        <dbReference type="ARBA" id="ARBA00008653"/>
    </source>
</evidence>
<evidence type="ECO:0000256" key="10">
    <source>
        <dbReference type="ARBA" id="ARBA00022842"/>
    </source>
</evidence>
<evidence type="ECO:0000259" key="18">
    <source>
        <dbReference type="PROSITE" id="PS51447"/>
    </source>
</evidence>
<comment type="cofactor">
    <cofactor evidence="15">
        <name>Mg(2+)</name>
        <dbReference type="ChEBI" id="CHEBI:18420"/>
    </cofactor>
    <text evidence="15">Binds 2 magnesium ions per tetramer.</text>
</comment>
<comment type="similarity">
    <text evidence="2 15">Belongs to the phenylalanyl-tRNA synthetase beta subunit family. Type 1 subfamily.</text>
</comment>
<dbReference type="AlphaFoldDB" id="A0A0R2NQ37"/>
<dbReference type="InterPro" id="IPR020825">
    <property type="entry name" value="Phe-tRNA_synthase-like_B3/B4"/>
</dbReference>
<dbReference type="EMBL" id="AYGX02000070">
    <property type="protein sequence ID" value="KRO27764.1"/>
    <property type="molecule type" value="Genomic_DNA"/>
</dbReference>
<feature type="domain" description="FDX-ACB" evidence="18">
    <location>
        <begin position="713"/>
        <end position="806"/>
    </location>
</feature>
<dbReference type="FunFam" id="3.30.70.380:FF:000001">
    <property type="entry name" value="Phenylalanine--tRNA ligase beta subunit"/>
    <property type="match status" value="1"/>
</dbReference>
<dbReference type="InterPro" id="IPR045060">
    <property type="entry name" value="Phe-tRNA-ligase_IIc_bsu"/>
</dbReference>
<dbReference type="PANTHER" id="PTHR10947:SF0">
    <property type="entry name" value="PHENYLALANINE--TRNA LIGASE BETA SUBUNIT"/>
    <property type="match status" value="1"/>
</dbReference>
<dbReference type="InterPro" id="IPR033714">
    <property type="entry name" value="tRNA_bind_bactPheRS"/>
</dbReference>
<comment type="catalytic activity">
    <reaction evidence="14 15">
        <text>tRNA(Phe) + L-phenylalanine + ATP = L-phenylalanyl-tRNA(Phe) + AMP + diphosphate + H(+)</text>
        <dbReference type="Rhea" id="RHEA:19413"/>
        <dbReference type="Rhea" id="RHEA-COMP:9668"/>
        <dbReference type="Rhea" id="RHEA-COMP:9699"/>
        <dbReference type="ChEBI" id="CHEBI:15378"/>
        <dbReference type="ChEBI" id="CHEBI:30616"/>
        <dbReference type="ChEBI" id="CHEBI:33019"/>
        <dbReference type="ChEBI" id="CHEBI:58095"/>
        <dbReference type="ChEBI" id="CHEBI:78442"/>
        <dbReference type="ChEBI" id="CHEBI:78531"/>
        <dbReference type="ChEBI" id="CHEBI:456215"/>
        <dbReference type="EC" id="6.1.1.20"/>
    </reaction>
</comment>
<dbReference type="NCBIfam" id="TIGR00472">
    <property type="entry name" value="pheT_bact"/>
    <property type="match status" value="1"/>
</dbReference>
<dbReference type="GO" id="GO:0005524">
    <property type="term" value="F:ATP binding"/>
    <property type="evidence" value="ECO:0007669"/>
    <property type="project" value="UniProtKB-UniRule"/>
</dbReference>
<dbReference type="PANTHER" id="PTHR10947">
    <property type="entry name" value="PHENYLALANYL-TRNA SYNTHETASE BETA CHAIN AND LEUCINE-RICH REPEAT-CONTAINING PROTEIN 47"/>
    <property type="match status" value="1"/>
</dbReference>
<dbReference type="InterPro" id="IPR012340">
    <property type="entry name" value="NA-bd_OB-fold"/>
</dbReference>
<accession>A0A0R2NQ37</accession>
<evidence type="ECO:0000256" key="11">
    <source>
        <dbReference type="ARBA" id="ARBA00022884"/>
    </source>
</evidence>
<dbReference type="SMART" id="SM00874">
    <property type="entry name" value="B5"/>
    <property type="match status" value="1"/>
</dbReference>
<dbReference type="InterPro" id="IPR005121">
    <property type="entry name" value="Fdx_antiC-bd"/>
</dbReference>
<dbReference type="Gene3D" id="3.30.56.10">
    <property type="match status" value="2"/>
</dbReference>
<feature type="binding site" evidence="15">
    <location>
        <position position="464"/>
    </location>
    <ligand>
        <name>Mg(2+)</name>
        <dbReference type="ChEBI" id="CHEBI:18420"/>
        <note>shared with alpha subunit</note>
    </ligand>
</feature>
<evidence type="ECO:0000259" key="19">
    <source>
        <dbReference type="PROSITE" id="PS51483"/>
    </source>
</evidence>
<dbReference type="InterPro" id="IPR036690">
    <property type="entry name" value="Fdx_antiC-bd_sf"/>
</dbReference>
<evidence type="ECO:0000259" key="17">
    <source>
        <dbReference type="PROSITE" id="PS50886"/>
    </source>
</evidence>
<evidence type="ECO:0000256" key="7">
    <source>
        <dbReference type="ARBA" id="ARBA00022723"/>
    </source>
</evidence>
<evidence type="ECO:0000313" key="21">
    <source>
        <dbReference type="Proteomes" id="UP000050920"/>
    </source>
</evidence>
<dbReference type="EC" id="6.1.1.20" evidence="15"/>
<keyword evidence="13 15" id="KW-0030">Aminoacyl-tRNA synthetase</keyword>
<dbReference type="FunFam" id="3.50.40.10:FF:000001">
    <property type="entry name" value="Phenylalanine--tRNA ligase beta subunit"/>
    <property type="match status" value="1"/>
</dbReference>
<dbReference type="GO" id="GO:0006432">
    <property type="term" value="P:phenylalanyl-tRNA aminoacylation"/>
    <property type="evidence" value="ECO:0007669"/>
    <property type="project" value="UniProtKB-UniRule"/>
</dbReference>
<dbReference type="SMART" id="SM00896">
    <property type="entry name" value="FDX-ACB"/>
    <property type="match status" value="1"/>
</dbReference>
<dbReference type="PROSITE" id="PS51447">
    <property type="entry name" value="FDX_ACB"/>
    <property type="match status" value="1"/>
</dbReference>
<feature type="domain" description="TRNA-binding" evidence="17">
    <location>
        <begin position="39"/>
        <end position="154"/>
    </location>
</feature>
<dbReference type="GO" id="GO:0140096">
    <property type="term" value="F:catalytic activity, acting on a protein"/>
    <property type="evidence" value="ECO:0007669"/>
    <property type="project" value="UniProtKB-ARBA"/>
</dbReference>
<evidence type="ECO:0000256" key="16">
    <source>
        <dbReference type="PROSITE-ProRule" id="PRU00209"/>
    </source>
</evidence>
<dbReference type="Proteomes" id="UP000050920">
    <property type="component" value="Unassembled WGS sequence"/>
</dbReference>
<gene>
    <name evidence="15" type="primary">pheT</name>
    <name evidence="20" type="ORF">DY78_GL003014</name>
</gene>
<evidence type="ECO:0000256" key="1">
    <source>
        <dbReference type="ARBA" id="ARBA00004496"/>
    </source>
</evidence>
<dbReference type="RefSeq" id="WP_024625546.1">
    <property type="nucleotide sequence ID" value="NZ_AYGX02000070.1"/>
</dbReference>
<evidence type="ECO:0000256" key="14">
    <source>
        <dbReference type="ARBA" id="ARBA00049255"/>
    </source>
</evidence>
<evidence type="ECO:0000256" key="12">
    <source>
        <dbReference type="ARBA" id="ARBA00022917"/>
    </source>
</evidence>
<keyword evidence="8 15" id="KW-0547">Nucleotide-binding</keyword>
<feature type="binding site" evidence="15">
    <location>
        <position position="473"/>
    </location>
    <ligand>
        <name>Mg(2+)</name>
        <dbReference type="ChEBI" id="CHEBI:18420"/>
        <note>shared with alpha subunit</note>
    </ligand>
</feature>
<keyword evidence="12 15" id="KW-0648">Protein biosynthesis</keyword>
<dbReference type="InterPro" id="IPR005146">
    <property type="entry name" value="B3/B4_tRNA-bd"/>
</dbReference>
<dbReference type="Pfam" id="PF01588">
    <property type="entry name" value="tRNA_bind"/>
    <property type="match status" value="1"/>
</dbReference>
<dbReference type="InterPro" id="IPR004532">
    <property type="entry name" value="Phe-tRNA-ligase_IIc_bsu_bact"/>
</dbReference>
<dbReference type="InterPro" id="IPR041616">
    <property type="entry name" value="PheRS_beta_core"/>
</dbReference>
<proteinExistence type="inferred from homology"/>
<keyword evidence="10 15" id="KW-0460">Magnesium</keyword>
<evidence type="ECO:0000256" key="3">
    <source>
        <dbReference type="ARBA" id="ARBA00011209"/>
    </source>
</evidence>
<sequence>MKISYAWLRDYLKLDLPADELAEKIERTAVEVDGVIRPSEGLKKVVVGDVLECVEHPDSDHLHICQVDVGEEDPIQIVCGAPNVAAGEKVIVALPNSWIGDHTKIKRSKMRGVVSNGMLCALDELGFDEKLVPKEVADGIFILPADAKPGEPVFSYIGMDDEIIDMSVTPNRGDMLSMNGTAHELAAIYDQTPTMPTVDLHEATDDLADDDLDVTVEADEQAVPQYKMRLIKNVTVAPSPLWLQIRLWNAGMRPINNVVDATNYILMQYGQPLHAFDYDSLTAGKVNVRFAKAGETLTTLDGEERDLLDSDLLICSNDQPICLAGTMGGLDSEVTDMTTSIALEGAVFDAVKIRKTAHNHNLHSEASMRYERGIDHGATQTALDAAAAMIAELGNGTVANGTVIGRDEDVEPVTVKITLSRINHVLGTELSAETVADIFRRLDFPTTVSTDNEYTVTIPSRRWDIHIPADLIEEVARLYGYDNLPSTLPTGQPTIGKLNETQQIIRDSRKLMESAGLTQAISYSLTTETKARAFALHASDVTKLDFPMSSERTTLRLSLISGLLDDLAYNNARKEHNVALYEEGRVFFSQPEQVRPKEVEHIAGAITGSMVEKTWGTAENPVDFYQIKGIVEGYLKSLALAEPVRYEATTDHPEMHPGRTANIYVGDDLVGFVGQVHPTTAKAYKIRETYVFELDLAALIAAPKAHQQYQPISKFPSITRDVAMLIDDQVSNAAIVALINDKGGAHLQKVQLFDVYNGKNVPTGKKSLAYTLTYQDQNATLVDDDVTKAFEKVLTALTDDLGAEIR</sequence>
<dbReference type="InterPro" id="IPR009061">
    <property type="entry name" value="DNA-bd_dom_put_sf"/>
</dbReference>
<dbReference type="Pfam" id="PF03483">
    <property type="entry name" value="B3_4"/>
    <property type="match status" value="1"/>
</dbReference>
<dbReference type="SUPFAM" id="SSF56037">
    <property type="entry name" value="PheT/TilS domain"/>
    <property type="match status" value="1"/>
</dbReference>
<dbReference type="GO" id="GO:0009328">
    <property type="term" value="C:phenylalanine-tRNA ligase complex"/>
    <property type="evidence" value="ECO:0007669"/>
    <property type="project" value="TreeGrafter"/>
</dbReference>
<dbReference type="Gene3D" id="3.30.930.10">
    <property type="entry name" value="Bira Bifunctional Protein, Domain 2"/>
    <property type="match status" value="1"/>
</dbReference>
<dbReference type="Gene3D" id="3.30.70.380">
    <property type="entry name" value="Ferrodoxin-fold anticodon-binding domain"/>
    <property type="match status" value="1"/>
</dbReference>
<dbReference type="FunFam" id="3.30.930.10:FF:000022">
    <property type="entry name" value="Phenylalanine--tRNA ligase beta subunit"/>
    <property type="match status" value="1"/>
</dbReference>